<feature type="compositionally biased region" description="Low complexity" evidence="1">
    <location>
        <begin position="41"/>
        <end position="75"/>
    </location>
</feature>
<gene>
    <name evidence="3" type="ORF">Dia5BBH33_19380</name>
</gene>
<reference evidence="4" key="1">
    <citation type="submission" date="2019-05" db="EMBL/GenBank/DDBJ databases">
        <title>Complete genome sequencing of Dialister sp. strain 5BBH33.</title>
        <authorList>
            <person name="Sakamoto M."/>
            <person name="Murakami T."/>
            <person name="Mori H."/>
        </authorList>
    </citation>
    <scope>NUCLEOTIDE SEQUENCE [LARGE SCALE GENOMIC DNA]</scope>
    <source>
        <strain evidence="4">5BBH33</strain>
    </source>
</reference>
<dbReference type="RefSeq" id="WP_144269247.1">
    <property type="nucleotide sequence ID" value="NZ_AP019697.1"/>
</dbReference>
<feature type="signal peptide" evidence="2">
    <location>
        <begin position="1"/>
        <end position="26"/>
    </location>
</feature>
<keyword evidence="2" id="KW-0732">Signal</keyword>
<feature type="region of interest" description="Disordered" evidence="1">
    <location>
        <begin position="40"/>
        <end position="84"/>
    </location>
</feature>
<accession>A0A8D5A312</accession>
<dbReference type="Proteomes" id="UP000320585">
    <property type="component" value="Chromosome"/>
</dbReference>
<evidence type="ECO:0000313" key="4">
    <source>
        <dbReference type="Proteomes" id="UP000320585"/>
    </source>
</evidence>
<evidence type="ECO:0000256" key="2">
    <source>
        <dbReference type="SAM" id="SignalP"/>
    </source>
</evidence>
<proteinExistence type="predicted"/>
<protein>
    <submittedName>
        <fullName evidence="3">Uncharacterized protein</fullName>
    </submittedName>
</protein>
<dbReference type="GeneID" id="92717142"/>
<name>A0A8D5A312_9FIRM</name>
<feature type="chain" id="PRO_5034439891" evidence="2">
    <location>
        <begin position="27"/>
        <end position="109"/>
    </location>
</feature>
<dbReference type="KEGG" id="dho:Dia5BBH33_19380"/>
<dbReference type="AlphaFoldDB" id="A0A8D5A312"/>
<organism evidence="3 4">
    <name type="scientific">Dialister hominis</name>
    <dbReference type="NCBI Taxonomy" id="2582419"/>
    <lineage>
        <taxon>Bacteria</taxon>
        <taxon>Bacillati</taxon>
        <taxon>Bacillota</taxon>
        <taxon>Negativicutes</taxon>
        <taxon>Veillonellales</taxon>
        <taxon>Veillonellaceae</taxon>
        <taxon>Dialister</taxon>
    </lineage>
</organism>
<keyword evidence="4" id="KW-1185">Reference proteome</keyword>
<sequence>MKREYKILTALVVSSLMGFSAMTAEAEALTLTGSITDTKITGNSDTGTTSGNTLNVTNASGNASSSGSVIAGGSIPDKESGDASNNTVSISGSILTQYKIYGSSRFLVG</sequence>
<evidence type="ECO:0000256" key="1">
    <source>
        <dbReference type="SAM" id="MobiDB-lite"/>
    </source>
</evidence>
<dbReference type="EMBL" id="AP019697">
    <property type="protein sequence ID" value="BBK26003.1"/>
    <property type="molecule type" value="Genomic_DNA"/>
</dbReference>
<evidence type="ECO:0000313" key="3">
    <source>
        <dbReference type="EMBL" id="BBK26003.1"/>
    </source>
</evidence>